<feature type="compositionally biased region" description="Low complexity" evidence="1">
    <location>
        <begin position="165"/>
        <end position="178"/>
    </location>
</feature>
<protein>
    <recommendedName>
        <fullName evidence="4">BZIP domain-containing protein</fullName>
    </recommendedName>
</protein>
<evidence type="ECO:0000313" key="2">
    <source>
        <dbReference type="EMBL" id="KAK1594225.1"/>
    </source>
</evidence>
<reference evidence="2" key="1">
    <citation type="submission" date="2021-06" db="EMBL/GenBank/DDBJ databases">
        <title>Comparative genomics, transcriptomics and evolutionary studies reveal genomic signatures of adaptation to plant cell wall in hemibiotrophic fungi.</title>
        <authorList>
            <consortium name="DOE Joint Genome Institute"/>
            <person name="Baroncelli R."/>
            <person name="Diaz J.F."/>
            <person name="Benocci T."/>
            <person name="Peng M."/>
            <person name="Battaglia E."/>
            <person name="Haridas S."/>
            <person name="Andreopoulos W."/>
            <person name="Labutti K."/>
            <person name="Pangilinan J."/>
            <person name="Floch G.L."/>
            <person name="Makela M.R."/>
            <person name="Henrissat B."/>
            <person name="Grigoriev I.V."/>
            <person name="Crouch J.A."/>
            <person name="De Vries R.P."/>
            <person name="Sukno S.A."/>
            <person name="Thon M.R."/>
        </authorList>
    </citation>
    <scope>NUCLEOTIDE SEQUENCE</scope>
    <source>
        <strain evidence="2">CBS 125086</strain>
    </source>
</reference>
<dbReference type="Proteomes" id="UP001230504">
    <property type="component" value="Unassembled WGS sequence"/>
</dbReference>
<name>A0AAD8Q1P6_9PEZI</name>
<keyword evidence="3" id="KW-1185">Reference proteome</keyword>
<proteinExistence type="predicted"/>
<accession>A0AAD8Q1P6</accession>
<sequence>MSGPYSTDFSFLDGPRAPYIFEDNFNQSVPPSFVDQYQYEQAPSASQPLYHPQNHQEHPLAEPPLAHDGLPVAKRLRSSTRRQRHTAPWAGFLTASRSTTPDCEPPYHARIFSPDSLPGGFSDVLSLSLPIPDPVGPEERFHRQHEIRHIFATTKSTTLPPPSPFVKRPSPSAAPDSPTDVYRIRAPPARISILPMQPKRSLGVFVPVADTTAGAEREAAVAHNNKLAAARLDDLKRRNNAAALRSRSRKERAVACRTEELSRATAQMNWWKARAVSLGAHAGEWDALPARAVREALVADYRVDVTDFSRDGPDELGITKTAAAKRKKRKAAVTA</sequence>
<dbReference type="AlphaFoldDB" id="A0AAD8Q1P6"/>
<dbReference type="EMBL" id="JAHLJV010000021">
    <property type="protein sequence ID" value="KAK1594225.1"/>
    <property type="molecule type" value="Genomic_DNA"/>
</dbReference>
<dbReference type="GeneID" id="85446397"/>
<organism evidence="2 3">
    <name type="scientific">Colletotrichum navitas</name>
    <dbReference type="NCBI Taxonomy" id="681940"/>
    <lineage>
        <taxon>Eukaryota</taxon>
        <taxon>Fungi</taxon>
        <taxon>Dikarya</taxon>
        <taxon>Ascomycota</taxon>
        <taxon>Pezizomycotina</taxon>
        <taxon>Sordariomycetes</taxon>
        <taxon>Hypocreomycetidae</taxon>
        <taxon>Glomerellales</taxon>
        <taxon>Glomerellaceae</taxon>
        <taxon>Colletotrichum</taxon>
        <taxon>Colletotrichum graminicola species complex</taxon>
    </lineage>
</organism>
<evidence type="ECO:0000313" key="3">
    <source>
        <dbReference type="Proteomes" id="UP001230504"/>
    </source>
</evidence>
<evidence type="ECO:0008006" key="4">
    <source>
        <dbReference type="Google" id="ProtNLM"/>
    </source>
</evidence>
<gene>
    <name evidence="2" type="ORF">LY79DRAFT_629957</name>
</gene>
<feature type="region of interest" description="Disordered" evidence="1">
    <location>
        <begin position="155"/>
        <end position="179"/>
    </location>
</feature>
<feature type="region of interest" description="Disordered" evidence="1">
    <location>
        <begin position="41"/>
        <end position="68"/>
    </location>
</feature>
<comment type="caution">
    <text evidence="2">The sequence shown here is derived from an EMBL/GenBank/DDBJ whole genome shotgun (WGS) entry which is preliminary data.</text>
</comment>
<dbReference type="RefSeq" id="XP_060415446.1">
    <property type="nucleotide sequence ID" value="XM_060562157.1"/>
</dbReference>
<evidence type="ECO:0000256" key="1">
    <source>
        <dbReference type="SAM" id="MobiDB-lite"/>
    </source>
</evidence>